<evidence type="ECO:0000313" key="1">
    <source>
        <dbReference type="EMBL" id="MBA8992153.1"/>
    </source>
</evidence>
<dbReference type="EMBL" id="JACGXP010000008">
    <property type="protein sequence ID" value="MBA8992153.1"/>
    <property type="molecule type" value="Genomic_DNA"/>
</dbReference>
<reference evidence="1 2" key="1">
    <citation type="submission" date="2020-07" db="EMBL/GenBank/DDBJ databases">
        <title>Above-ground endophytic microbial communities from plants in different locations in the United States.</title>
        <authorList>
            <person name="Frank C."/>
        </authorList>
    </citation>
    <scope>NUCLEOTIDE SEQUENCE [LARGE SCALE GENOMIC DNA]</scope>
    <source>
        <strain evidence="1 2">WPL5_2</strain>
    </source>
</reference>
<protein>
    <recommendedName>
        <fullName evidence="3">Transposase</fullName>
    </recommendedName>
</protein>
<organism evidence="1 2">
    <name type="scientific">Curtobacterium pusillum</name>
    <dbReference type="NCBI Taxonomy" id="69373"/>
    <lineage>
        <taxon>Bacteria</taxon>
        <taxon>Bacillati</taxon>
        <taxon>Actinomycetota</taxon>
        <taxon>Actinomycetes</taxon>
        <taxon>Micrococcales</taxon>
        <taxon>Microbacteriaceae</taxon>
        <taxon>Curtobacterium</taxon>
    </lineage>
</organism>
<sequence length="604" mass="68401">MTAALSKYHDAEHVDRWFEQSLEMPLGKWVELGRKSVKRAVREVSLVCRHGDVQAVIERAKAETRKSNAGQKAKFSEASALMLVFVSLRVNGKMSLMAAVEMLMRMNWKQRRRLGITEVVENRQELMYDRVWAALARLRDLVDDEPGDRHEGMLFGEYLQVVANRDPEEMAARTRRRTELMSAIVHGSVLLLPQEIRDRSEGVHAIDATIAELVGMHKTFKNMKPTDKMPTNHGGGLYVRHGDHDGSKEGPGKRKYGQEIEYCIWVRNDPDADKDFPLLFTAIGDHKPGKLAGHGQKMLESLIANGIKIKTLIADRAYTPNAKVEDLQLPYAQHGVKLIMDYGIDQKGKQAFWASPDGKHNLVMCDGSWYLSSMPEALQLAEKTYADAKKAASKIEDETVREERIAAAHALVVLQRARRSRFRLEPRGRHRADGARQYFYPALRPEDRVDIDPQTAELVEITVPSKTVLIPGVIGGSKRDGENVKHLKYGQEFEYKSERWRRMYGLRNTVESGNASVKNPEHLALGIAMKRLVRGPWFAALCAAMAAACENISRIVDWYQERLELAHRNRKNRSHPAVYKQRDSAKYWADRRASTAPPDIPAAA</sequence>
<evidence type="ECO:0008006" key="3">
    <source>
        <dbReference type="Google" id="ProtNLM"/>
    </source>
</evidence>
<evidence type="ECO:0000313" key="2">
    <source>
        <dbReference type="Proteomes" id="UP000590225"/>
    </source>
</evidence>
<dbReference type="Proteomes" id="UP000590225">
    <property type="component" value="Unassembled WGS sequence"/>
</dbReference>
<accession>A0AAW3TCN9</accession>
<comment type="caution">
    <text evidence="1">The sequence shown here is derived from an EMBL/GenBank/DDBJ whole genome shotgun (WGS) entry which is preliminary data.</text>
</comment>
<name>A0AAW3TCN9_9MICO</name>
<proteinExistence type="predicted"/>
<dbReference type="RefSeq" id="WP_182517018.1">
    <property type="nucleotide sequence ID" value="NZ_JACGXP010000008.1"/>
</dbReference>
<gene>
    <name evidence="1" type="ORF">FHW23_003441</name>
</gene>
<dbReference type="AlphaFoldDB" id="A0AAW3TCN9"/>